<gene>
    <name evidence="1" type="ORF">CLW00_1383</name>
</gene>
<dbReference type="EMBL" id="PVTR01000038">
    <property type="protein sequence ID" value="PRY82778.1"/>
    <property type="molecule type" value="Genomic_DNA"/>
</dbReference>
<keyword evidence="2" id="KW-1185">Reference proteome</keyword>
<dbReference type="Proteomes" id="UP000238157">
    <property type="component" value="Unassembled WGS sequence"/>
</dbReference>
<dbReference type="AlphaFoldDB" id="A0A2T0W7V9"/>
<sequence>MTPAQQWGANQKFLDRIILRGDNIRLATPLNQVKPGSFYQKELNYLFDKDYKVSSDGLWLVK</sequence>
<organism evidence="1 2">
    <name type="scientific">Mongoliibacter ruber</name>
    <dbReference type="NCBI Taxonomy" id="1750599"/>
    <lineage>
        <taxon>Bacteria</taxon>
        <taxon>Pseudomonadati</taxon>
        <taxon>Bacteroidota</taxon>
        <taxon>Cytophagia</taxon>
        <taxon>Cytophagales</taxon>
        <taxon>Cyclobacteriaceae</taxon>
        <taxon>Mongoliibacter</taxon>
    </lineage>
</organism>
<evidence type="ECO:0000313" key="2">
    <source>
        <dbReference type="Proteomes" id="UP000238157"/>
    </source>
</evidence>
<protein>
    <submittedName>
        <fullName evidence="1">Uncharacterized protein</fullName>
    </submittedName>
</protein>
<comment type="caution">
    <text evidence="1">The sequence shown here is derived from an EMBL/GenBank/DDBJ whole genome shotgun (WGS) entry which is preliminary data.</text>
</comment>
<proteinExistence type="predicted"/>
<accession>A0A2T0W7V9</accession>
<reference evidence="1 2" key="1">
    <citation type="submission" date="2018-03" db="EMBL/GenBank/DDBJ databases">
        <title>Genomic Encyclopedia of Archaeal and Bacterial Type Strains, Phase II (KMG-II): from individual species to whole genera.</title>
        <authorList>
            <person name="Goeker M."/>
        </authorList>
    </citation>
    <scope>NUCLEOTIDE SEQUENCE [LARGE SCALE GENOMIC DNA]</scope>
    <source>
        <strain evidence="1 2">DSM 27929</strain>
    </source>
</reference>
<name>A0A2T0W7V9_9BACT</name>
<evidence type="ECO:0000313" key="1">
    <source>
        <dbReference type="EMBL" id="PRY82778.1"/>
    </source>
</evidence>